<dbReference type="AlphaFoldDB" id="H9UMS7"/>
<dbReference type="Pfam" id="PF00356">
    <property type="entry name" value="LacI"/>
    <property type="match status" value="1"/>
</dbReference>
<gene>
    <name evidence="5" type="ordered locus">Spiaf_2796</name>
</gene>
<reference evidence="6" key="1">
    <citation type="journal article" date="2013" name="Stand. Genomic Sci.">
        <title>Complete genome sequence of the halophilic bacterium Spirochaeta africana type strain (Z-7692(T)) from the alkaline Lake Magadi in the East African Rift.</title>
        <authorList>
            <person name="Liolos K."/>
            <person name="Abt B."/>
            <person name="Scheuner C."/>
            <person name="Teshima H."/>
            <person name="Held B."/>
            <person name="Lapidus A."/>
            <person name="Nolan M."/>
            <person name="Lucas S."/>
            <person name="Deshpande S."/>
            <person name="Cheng J.F."/>
            <person name="Tapia R."/>
            <person name="Goodwin L.A."/>
            <person name="Pitluck S."/>
            <person name="Pagani I."/>
            <person name="Ivanova N."/>
            <person name="Mavromatis K."/>
            <person name="Mikhailova N."/>
            <person name="Huntemann M."/>
            <person name="Pati A."/>
            <person name="Chen A."/>
            <person name="Palaniappan K."/>
            <person name="Land M."/>
            <person name="Rohde M."/>
            <person name="Tindall B.J."/>
            <person name="Detter J.C."/>
            <person name="Goker M."/>
            <person name="Bristow J."/>
            <person name="Eisen J.A."/>
            <person name="Markowitz V."/>
            <person name="Hugenholtz P."/>
            <person name="Woyke T."/>
            <person name="Klenk H.P."/>
            <person name="Kyrpides N.C."/>
        </authorList>
    </citation>
    <scope>NUCLEOTIDE SEQUENCE</scope>
    <source>
        <strain evidence="6">ATCC 700263 / DSM 8902 / Z-7692</strain>
    </source>
</reference>
<dbReference type="PROSITE" id="PS50932">
    <property type="entry name" value="HTH_LACI_2"/>
    <property type="match status" value="1"/>
</dbReference>
<dbReference type="InterPro" id="IPR000843">
    <property type="entry name" value="HTH_LacI"/>
</dbReference>
<accession>H9UMS7</accession>
<evidence type="ECO:0000256" key="2">
    <source>
        <dbReference type="ARBA" id="ARBA00023125"/>
    </source>
</evidence>
<dbReference type="Gene3D" id="1.10.260.40">
    <property type="entry name" value="lambda repressor-like DNA-binding domains"/>
    <property type="match status" value="1"/>
</dbReference>
<keyword evidence="1" id="KW-0805">Transcription regulation</keyword>
<dbReference type="Proteomes" id="UP000007383">
    <property type="component" value="Chromosome"/>
</dbReference>
<dbReference type="eggNOG" id="COG1609">
    <property type="taxonomic scope" value="Bacteria"/>
</dbReference>
<dbReference type="PANTHER" id="PTHR30146">
    <property type="entry name" value="LACI-RELATED TRANSCRIPTIONAL REPRESSOR"/>
    <property type="match status" value="1"/>
</dbReference>
<dbReference type="Gene3D" id="3.40.50.2300">
    <property type="match status" value="2"/>
</dbReference>
<dbReference type="GO" id="GO:0003700">
    <property type="term" value="F:DNA-binding transcription factor activity"/>
    <property type="evidence" value="ECO:0007669"/>
    <property type="project" value="TreeGrafter"/>
</dbReference>
<protein>
    <submittedName>
        <fullName evidence="5">Transcriptional regulator</fullName>
    </submittedName>
</protein>
<keyword evidence="6" id="KW-1185">Reference proteome</keyword>
<evidence type="ECO:0000256" key="1">
    <source>
        <dbReference type="ARBA" id="ARBA00023015"/>
    </source>
</evidence>
<dbReference type="Pfam" id="PF13377">
    <property type="entry name" value="Peripla_BP_3"/>
    <property type="match status" value="1"/>
</dbReference>
<evidence type="ECO:0000256" key="3">
    <source>
        <dbReference type="ARBA" id="ARBA00023163"/>
    </source>
</evidence>
<dbReference type="RefSeq" id="WP_014456802.1">
    <property type="nucleotide sequence ID" value="NC_017098.1"/>
</dbReference>
<keyword evidence="3" id="KW-0804">Transcription</keyword>
<dbReference type="SUPFAM" id="SSF47413">
    <property type="entry name" value="lambda repressor-like DNA-binding domains"/>
    <property type="match status" value="1"/>
</dbReference>
<keyword evidence="2" id="KW-0238">DNA-binding</keyword>
<evidence type="ECO:0000313" key="6">
    <source>
        <dbReference type="Proteomes" id="UP000007383"/>
    </source>
</evidence>
<dbReference type="CDD" id="cd06267">
    <property type="entry name" value="PBP1_LacI_sugar_binding-like"/>
    <property type="match status" value="1"/>
</dbReference>
<dbReference type="PATRIC" id="fig|889378.3.peg.2768"/>
<dbReference type="SUPFAM" id="SSF53822">
    <property type="entry name" value="Periplasmic binding protein-like I"/>
    <property type="match status" value="1"/>
</dbReference>
<organism evidence="5 6">
    <name type="scientific">Spirochaeta africana (strain ATCC 700263 / DSM 8902 / Z-7692)</name>
    <dbReference type="NCBI Taxonomy" id="889378"/>
    <lineage>
        <taxon>Bacteria</taxon>
        <taxon>Pseudomonadati</taxon>
        <taxon>Spirochaetota</taxon>
        <taxon>Spirochaetia</taxon>
        <taxon>Spirochaetales</taxon>
        <taxon>Spirochaetaceae</taxon>
        <taxon>Spirochaeta</taxon>
    </lineage>
</organism>
<dbReference type="InterPro" id="IPR028082">
    <property type="entry name" value="Peripla_BP_I"/>
</dbReference>
<proteinExistence type="predicted"/>
<name>H9UMS7_SPIAZ</name>
<dbReference type="GO" id="GO:0000976">
    <property type="term" value="F:transcription cis-regulatory region binding"/>
    <property type="evidence" value="ECO:0007669"/>
    <property type="project" value="TreeGrafter"/>
</dbReference>
<dbReference type="OrthoDB" id="305766at2"/>
<dbReference type="HOGENOM" id="CLU_037628_6_2_12"/>
<dbReference type="STRING" id="889378.Spiaf_2796"/>
<dbReference type="InterPro" id="IPR010982">
    <property type="entry name" value="Lambda_DNA-bd_dom_sf"/>
</dbReference>
<dbReference type="KEGG" id="sfc:Spiaf_2796"/>
<dbReference type="PANTHER" id="PTHR30146:SF109">
    <property type="entry name" value="HTH-TYPE TRANSCRIPTIONAL REGULATOR GALS"/>
    <property type="match status" value="1"/>
</dbReference>
<dbReference type="EMBL" id="CP003282">
    <property type="protein sequence ID" value="AFG38820.1"/>
    <property type="molecule type" value="Genomic_DNA"/>
</dbReference>
<sequence length="332" mass="35900">MQFDSSKPTIRQVAARAGVSTGTVSRVINQHRNVNAQTRELVLQTMREMNYEPDFAARELSRGNRKTIGFNIGFGSPRHTPFYMLFLESLMESAQADGFRFVEVPSGNDGLPAMLHDAMVLFGAHQADPRIEYLAEHNVPYVLIGHKTGSRWVSSDDIDGGYQAGDHLMRLGHREVLVVAGAFTSQATQDRIQGFSRAAASAGVAIEASAVLDGQNSALGAYRIVRRFLQTSRSFTAVFATTDEMAVGVIAALQDEGIEVPRDVSVIGYDDLPDIAANLTTIRQDIPALAEAAVALLSEALSEGAVHHRTLPVRLIVRGTTAAPSSQSLQNP</sequence>
<evidence type="ECO:0000313" key="5">
    <source>
        <dbReference type="EMBL" id="AFG38820.1"/>
    </source>
</evidence>
<dbReference type="SMART" id="SM00354">
    <property type="entry name" value="HTH_LACI"/>
    <property type="match status" value="1"/>
</dbReference>
<evidence type="ECO:0000259" key="4">
    <source>
        <dbReference type="PROSITE" id="PS50932"/>
    </source>
</evidence>
<dbReference type="CDD" id="cd01392">
    <property type="entry name" value="HTH_LacI"/>
    <property type="match status" value="1"/>
</dbReference>
<dbReference type="InterPro" id="IPR046335">
    <property type="entry name" value="LacI/GalR-like_sensor"/>
</dbReference>
<feature type="domain" description="HTH lacI-type" evidence="4">
    <location>
        <begin position="8"/>
        <end position="62"/>
    </location>
</feature>